<accession>A0A9P8T6R4</accession>
<dbReference type="Gene3D" id="3.60.10.10">
    <property type="entry name" value="Endonuclease/exonuclease/phosphatase"/>
    <property type="match status" value="1"/>
</dbReference>
<evidence type="ECO:0000256" key="2">
    <source>
        <dbReference type="SAM" id="MobiDB-lite"/>
    </source>
</evidence>
<feature type="domain" description="Inositol polyphosphate-related phosphatase" evidence="3">
    <location>
        <begin position="512"/>
        <end position="843"/>
    </location>
</feature>
<organism evidence="4 5">
    <name type="scientific">Ogataea polymorpha</name>
    <dbReference type="NCBI Taxonomy" id="460523"/>
    <lineage>
        <taxon>Eukaryota</taxon>
        <taxon>Fungi</taxon>
        <taxon>Dikarya</taxon>
        <taxon>Ascomycota</taxon>
        <taxon>Saccharomycotina</taxon>
        <taxon>Pichiomycetes</taxon>
        <taxon>Pichiales</taxon>
        <taxon>Pichiaceae</taxon>
        <taxon>Ogataea</taxon>
    </lineage>
</organism>
<comment type="caution">
    <text evidence="4">The sequence shown here is derived from an EMBL/GenBank/DDBJ whole genome shotgun (WGS) entry which is preliminary data.</text>
</comment>
<evidence type="ECO:0000313" key="4">
    <source>
        <dbReference type="EMBL" id="KAH3667699.1"/>
    </source>
</evidence>
<feature type="coiled-coil region" evidence="1">
    <location>
        <begin position="101"/>
        <end position="131"/>
    </location>
</feature>
<dbReference type="SUPFAM" id="SSF144284">
    <property type="entry name" value="Sec2 N-terminal region"/>
    <property type="match status" value="1"/>
</dbReference>
<protein>
    <recommendedName>
        <fullName evidence="3">Inositol polyphosphate-related phosphatase domain-containing protein</fullName>
    </recommendedName>
</protein>
<feature type="coiled-coil region" evidence="1">
    <location>
        <begin position="9"/>
        <end position="71"/>
    </location>
</feature>
<feature type="compositionally biased region" description="Polar residues" evidence="2">
    <location>
        <begin position="385"/>
        <end position="416"/>
    </location>
</feature>
<dbReference type="CDD" id="cd21044">
    <property type="entry name" value="Rab11BD_RAB3IP_like"/>
    <property type="match status" value="1"/>
</dbReference>
<dbReference type="Gene3D" id="6.10.140.910">
    <property type="match status" value="1"/>
</dbReference>
<dbReference type="InterPro" id="IPR009449">
    <property type="entry name" value="Sec2_N"/>
</dbReference>
<proteinExistence type="predicted"/>
<dbReference type="GO" id="GO:0004439">
    <property type="term" value="F:phosphatidylinositol-4,5-bisphosphate 5-phosphatase activity"/>
    <property type="evidence" value="ECO:0007669"/>
    <property type="project" value="TreeGrafter"/>
</dbReference>
<dbReference type="Pfam" id="PF22669">
    <property type="entry name" value="Exo_endo_phos2"/>
    <property type="match status" value="1"/>
</dbReference>
<keyword evidence="5" id="KW-1185">Reference proteome</keyword>
<reference evidence="4" key="1">
    <citation type="journal article" date="2021" name="Open Biol.">
        <title>Shared evolutionary footprints suggest mitochondrial oxidative damage underlies multiple complex I losses in fungi.</title>
        <authorList>
            <person name="Schikora-Tamarit M.A."/>
            <person name="Marcet-Houben M."/>
            <person name="Nosek J."/>
            <person name="Gabaldon T."/>
        </authorList>
    </citation>
    <scope>NUCLEOTIDE SEQUENCE</scope>
    <source>
        <strain evidence="4">NCAIM Y.01608</strain>
    </source>
</reference>
<dbReference type="InterPro" id="IPR000300">
    <property type="entry name" value="IPPc"/>
</dbReference>
<dbReference type="InterPro" id="IPR036691">
    <property type="entry name" value="Endo/exonu/phosph_ase_sf"/>
</dbReference>
<feature type="region of interest" description="Disordered" evidence="2">
    <location>
        <begin position="383"/>
        <end position="431"/>
    </location>
</feature>
<dbReference type="InterPro" id="IPR046985">
    <property type="entry name" value="IP5"/>
</dbReference>
<dbReference type="EMBL" id="JAEUBD010001062">
    <property type="protein sequence ID" value="KAH3667699.1"/>
    <property type="molecule type" value="Genomic_DNA"/>
</dbReference>
<dbReference type="SMART" id="SM00128">
    <property type="entry name" value="IPPc"/>
    <property type="match status" value="1"/>
</dbReference>
<dbReference type="PANTHER" id="PTHR11200">
    <property type="entry name" value="INOSITOL 5-PHOSPHATASE"/>
    <property type="match status" value="1"/>
</dbReference>
<dbReference type="GO" id="GO:0046856">
    <property type="term" value="P:phosphatidylinositol dephosphorylation"/>
    <property type="evidence" value="ECO:0007669"/>
    <property type="project" value="InterPro"/>
</dbReference>
<evidence type="ECO:0000313" key="5">
    <source>
        <dbReference type="Proteomes" id="UP000788993"/>
    </source>
</evidence>
<evidence type="ECO:0000259" key="3">
    <source>
        <dbReference type="SMART" id="SM00128"/>
    </source>
</evidence>
<keyword evidence="1" id="KW-0175">Coiled coil</keyword>
<dbReference type="Proteomes" id="UP000788993">
    <property type="component" value="Unassembled WGS sequence"/>
</dbReference>
<gene>
    <name evidence="4" type="ORF">OGATHE_003222</name>
</gene>
<reference evidence="4" key="2">
    <citation type="submission" date="2021-01" db="EMBL/GenBank/DDBJ databases">
        <authorList>
            <person name="Schikora-Tamarit M.A."/>
        </authorList>
    </citation>
    <scope>NUCLEOTIDE SEQUENCE</scope>
    <source>
        <strain evidence="4">NCAIM Y.01608</strain>
    </source>
</reference>
<evidence type="ECO:0000256" key="1">
    <source>
        <dbReference type="SAM" id="Coils"/>
    </source>
</evidence>
<name>A0A9P8T6R4_9ASCO</name>
<dbReference type="Pfam" id="PF06428">
    <property type="entry name" value="Sec2p"/>
    <property type="match status" value="1"/>
</dbReference>
<sequence length="1302" mass="148639">MASSNEEIIEQLSLQLLEQTEKNSKLEVSLLNTHQKIQDLKRQLVESRKQKEDSDKEVERLSYEMEDLSATLFDQANEKVKEANIVANDFKLRNEKLVETLKDRDTTIELLNNELRNLKRLIADLEHQESLQTPPSRVNSELLSDSQFTLPKLIKYNGQPIYSPTFNQLRFDILLFNQFKESLQNLQNIRETSFYRHLVSEEIEPVLRLDLSPSIKFFQKKWFINSLFESKVVIEPLSASTELWKAAQAQSAPSSPPLSVKSLNLRMFKYETDRPVAMEAKCSLCGEARMGINYARLYVMRVREVEYLLCISCATKLRRTVDLLSRIKTISQTQDEEEVLRVWCELAELRGRLFYSKLGIWDESDESGLVYGWKNSWLGRHPVQETDNNAEAPSQSDQTPQNVLNTDTASDKTVQLENGKDKMPESVPEPASKQGLEIDMKLQQVAISSATDDILDTYTTTSDEEFNDAQEAHSPSQVQVFRLLNPSSKLKYQSLLQSDYVSERLDTVTAWRKLYVKLITWNLGCMEDCPLDHIRQLLSSNQGYADIYIVGFQETIPLTSFAASPKVIDQWCDRLLAALPPGQFKAVHRYGLLGLTSVLIVRAEIEGQISDCSSRTVGLGYLNWYNKGCIETQFSIGQIDEKLAGVRVQVFNMHLTHGEEELSVEIRNQCLKKVQDSLGTIRNAALAGSASAVQDERVCEPELSQTELEKIDSSTVSRIFKKECRKVVFASGDLNYRLENRNVNEYIYKGDYEKLLESDQLRSQKNKANIFSGFSEGEIRFRPTFKVTETLEYEETRVPSYTDRILYSADDGLEQLTYDVCEVSGSDHLPVVAEFALDARMVDFGALKAVRSEIGTQLDRILNQMEIVDVSPSLIDIDVVAGIKEVLEVTVSNLTEEPLQYHLDIRKRLFRKPVIKLLNDDGILPAKKSKQLQFQISTSKIEKFDKTLTMTFANFEFVKFLAFSVSSKSILFQPVHELEEMQYQNIVQSFDFILKGTTDNLLTGMQSVVDLASLNEFEISLLKDMTLRQIDFDLLTKLNSIGMVQNEGSCGLMNVLYLWLKSLPELASDKRSGVVLRKVIALINFLNLDHEAGFNRPHSKISPLLISSTLTSWRLTRPFSMPMSSSSVSNKFPGSKVNFRLLVREMSPTLLNSCWKARTSWLRPMSDNESFDLLINCSFHLNTSPSLTLVWPETEMLRFFLEWFRVTDELDRSLFFLDRFKPELVDLDLNTPRLGDAIGGTTGAAIKSTFVVQRVTTFLLPLTVQWMVTKAGLTHLMSLFVSLYVRDRIEWFCNTNGYFTTE</sequence>
<dbReference type="SUPFAM" id="SSF56219">
    <property type="entry name" value="DNase I-like"/>
    <property type="match status" value="1"/>
</dbReference>
<dbReference type="Pfam" id="PF25555">
    <property type="entry name" value="RAB3A-like_C"/>
    <property type="match status" value="1"/>
</dbReference>